<evidence type="ECO:0000256" key="1">
    <source>
        <dbReference type="ARBA" id="ARBA00022723"/>
    </source>
</evidence>
<proteinExistence type="predicted"/>
<dbReference type="WBParaSite" id="GPUH_0000175001-mRNA-1">
    <property type="protein sequence ID" value="GPUH_0000175001-mRNA-1"/>
    <property type="gene ID" value="GPUH_0000175001"/>
</dbReference>
<keyword evidence="2" id="KW-0186">Copper</keyword>
<dbReference type="GO" id="GO:0046872">
    <property type="term" value="F:metal ion binding"/>
    <property type="evidence" value="ECO:0007669"/>
    <property type="project" value="UniProtKB-KW"/>
</dbReference>
<dbReference type="PROSITE" id="PS51257">
    <property type="entry name" value="PROKAR_LIPOPROTEIN"/>
    <property type="match status" value="1"/>
</dbReference>
<dbReference type="SUPFAM" id="SSF48056">
    <property type="entry name" value="Di-copper centre-containing domain"/>
    <property type="match status" value="1"/>
</dbReference>
<reference evidence="6" key="1">
    <citation type="submission" date="2016-06" db="UniProtKB">
        <authorList>
            <consortium name="WormBaseParasite"/>
        </authorList>
    </citation>
    <scope>IDENTIFICATION</scope>
</reference>
<reference evidence="4 5" key="2">
    <citation type="submission" date="2018-11" db="EMBL/GenBank/DDBJ databases">
        <authorList>
            <consortium name="Pathogen Informatics"/>
        </authorList>
    </citation>
    <scope>NUCLEOTIDE SEQUENCE [LARGE SCALE GENOMIC DNA]</scope>
</reference>
<dbReference type="PANTHER" id="PTHR11474:SF126">
    <property type="entry name" value="TYROSINASE-LIKE PROTEIN TYR-1-RELATED"/>
    <property type="match status" value="1"/>
</dbReference>
<keyword evidence="5" id="KW-1185">Reference proteome</keyword>
<evidence type="ECO:0000313" key="4">
    <source>
        <dbReference type="EMBL" id="VDK30845.1"/>
    </source>
</evidence>
<evidence type="ECO:0000313" key="6">
    <source>
        <dbReference type="WBParaSite" id="GPUH_0000175001-mRNA-1"/>
    </source>
</evidence>
<dbReference type="AlphaFoldDB" id="A0A183CZ55"/>
<dbReference type="OrthoDB" id="5862182at2759"/>
<sequence length="120" mass="14068">MMEERENAMECMDLNCLCPFLHGSLTSSGCYLPNGQKLSMAVRKEYRQLSNEERTRFHSALERLKRSGEYDKIAQWHTKPEMSGGAHSGPAFLPWHREYIKRSHTDKFFLIFMRFCFAAL</sequence>
<accession>A0A183CZ55</accession>
<evidence type="ECO:0000259" key="3">
    <source>
        <dbReference type="Pfam" id="PF00264"/>
    </source>
</evidence>
<feature type="domain" description="Tyrosinase copper-binding" evidence="3">
    <location>
        <begin position="69"/>
        <end position="100"/>
    </location>
</feature>
<dbReference type="Gene3D" id="1.10.1280.10">
    <property type="entry name" value="Di-copper center containing domain from catechol oxidase"/>
    <property type="match status" value="1"/>
</dbReference>
<dbReference type="InterPro" id="IPR008922">
    <property type="entry name" value="Di-copper_centre_dom_sf"/>
</dbReference>
<evidence type="ECO:0000256" key="2">
    <source>
        <dbReference type="ARBA" id="ARBA00023008"/>
    </source>
</evidence>
<gene>
    <name evidence="4" type="ORF">GPUH_LOCUS1746</name>
</gene>
<protein>
    <submittedName>
        <fullName evidence="6">Tyrosinase_Cu-bd domain-containing protein</fullName>
    </submittedName>
</protein>
<keyword evidence="1" id="KW-0479">Metal-binding</keyword>
<dbReference type="Pfam" id="PF00264">
    <property type="entry name" value="Tyrosinase"/>
    <property type="match status" value="1"/>
</dbReference>
<dbReference type="InterPro" id="IPR002227">
    <property type="entry name" value="Tyrosinase_Cu-bd"/>
</dbReference>
<evidence type="ECO:0000313" key="5">
    <source>
        <dbReference type="Proteomes" id="UP000271098"/>
    </source>
</evidence>
<dbReference type="EMBL" id="UYRT01002250">
    <property type="protein sequence ID" value="VDK30845.1"/>
    <property type="molecule type" value="Genomic_DNA"/>
</dbReference>
<dbReference type="InterPro" id="IPR050316">
    <property type="entry name" value="Tyrosinase/Hemocyanin"/>
</dbReference>
<dbReference type="PANTHER" id="PTHR11474">
    <property type="entry name" value="TYROSINASE FAMILY MEMBER"/>
    <property type="match status" value="1"/>
</dbReference>
<name>A0A183CZ55_9BILA</name>
<dbReference type="GO" id="GO:0016491">
    <property type="term" value="F:oxidoreductase activity"/>
    <property type="evidence" value="ECO:0007669"/>
    <property type="project" value="InterPro"/>
</dbReference>
<organism evidence="6">
    <name type="scientific">Gongylonema pulchrum</name>
    <dbReference type="NCBI Taxonomy" id="637853"/>
    <lineage>
        <taxon>Eukaryota</taxon>
        <taxon>Metazoa</taxon>
        <taxon>Ecdysozoa</taxon>
        <taxon>Nematoda</taxon>
        <taxon>Chromadorea</taxon>
        <taxon>Rhabditida</taxon>
        <taxon>Spirurina</taxon>
        <taxon>Spiruromorpha</taxon>
        <taxon>Spiruroidea</taxon>
        <taxon>Gongylonematidae</taxon>
        <taxon>Gongylonema</taxon>
    </lineage>
</organism>
<dbReference type="Proteomes" id="UP000271098">
    <property type="component" value="Unassembled WGS sequence"/>
</dbReference>